<reference evidence="5 6" key="1">
    <citation type="submission" date="2024-06" db="EMBL/GenBank/DDBJ databases">
        <title>The Natural Products Discovery Center: Release of the First 8490 Sequenced Strains for Exploring Actinobacteria Biosynthetic Diversity.</title>
        <authorList>
            <person name="Kalkreuter E."/>
            <person name="Kautsar S.A."/>
            <person name="Yang D."/>
            <person name="Bader C.D."/>
            <person name="Teijaro C.N."/>
            <person name="Fluegel L."/>
            <person name="Davis C.M."/>
            <person name="Simpson J.R."/>
            <person name="Lauterbach L."/>
            <person name="Steele A.D."/>
            <person name="Gui C."/>
            <person name="Meng S."/>
            <person name="Li G."/>
            <person name="Viehrig K."/>
            <person name="Ye F."/>
            <person name="Su P."/>
            <person name="Kiefer A.F."/>
            <person name="Nichols A."/>
            <person name="Cepeda A.J."/>
            <person name="Yan W."/>
            <person name="Fan B."/>
            <person name="Jiang Y."/>
            <person name="Adhikari A."/>
            <person name="Zheng C.-J."/>
            <person name="Schuster L."/>
            <person name="Cowan T.M."/>
            <person name="Smanski M.J."/>
            <person name="Chevrette M.G."/>
            <person name="De Carvalho L.P.S."/>
            <person name="Shen B."/>
        </authorList>
    </citation>
    <scope>NUCLEOTIDE SEQUENCE [LARGE SCALE GENOMIC DNA]</scope>
    <source>
        <strain evidence="5 6">NPDC077434</strain>
    </source>
</reference>
<dbReference type="GO" id="GO:0003677">
    <property type="term" value="F:DNA binding"/>
    <property type="evidence" value="ECO:0007669"/>
    <property type="project" value="UniProtKB-KW"/>
</dbReference>
<accession>A0ABV3LF74</accession>
<evidence type="ECO:0000313" key="6">
    <source>
        <dbReference type="Proteomes" id="UP001553715"/>
    </source>
</evidence>
<name>A0ABV3LF74_9MICO</name>
<feature type="domain" description="HTH lacI-type" evidence="4">
    <location>
        <begin position="9"/>
        <end position="65"/>
    </location>
</feature>
<evidence type="ECO:0000259" key="4">
    <source>
        <dbReference type="PROSITE" id="PS50932"/>
    </source>
</evidence>
<dbReference type="Pfam" id="PF13377">
    <property type="entry name" value="Peripla_BP_3"/>
    <property type="match status" value="1"/>
</dbReference>
<keyword evidence="3" id="KW-0804">Transcription</keyword>
<evidence type="ECO:0000256" key="2">
    <source>
        <dbReference type="ARBA" id="ARBA00023125"/>
    </source>
</evidence>
<gene>
    <name evidence="5" type="ORF">AB0301_05675</name>
</gene>
<comment type="caution">
    <text evidence="5">The sequence shown here is derived from an EMBL/GenBank/DDBJ whole genome shotgun (WGS) entry which is preliminary data.</text>
</comment>
<dbReference type="Gene3D" id="3.40.50.2300">
    <property type="match status" value="2"/>
</dbReference>
<dbReference type="InterPro" id="IPR046335">
    <property type="entry name" value="LacI/GalR-like_sensor"/>
</dbReference>
<keyword evidence="6" id="KW-1185">Reference proteome</keyword>
<dbReference type="SUPFAM" id="SSF53822">
    <property type="entry name" value="Periplasmic binding protein-like I"/>
    <property type="match status" value="1"/>
</dbReference>
<keyword evidence="2 5" id="KW-0238">DNA-binding</keyword>
<dbReference type="InterPro" id="IPR028082">
    <property type="entry name" value="Peripla_BP_I"/>
</dbReference>
<dbReference type="CDD" id="cd06288">
    <property type="entry name" value="PBP1_sucrose_transcription_regulator"/>
    <property type="match status" value="1"/>
</dbReference>
<dbReference type="PANTHER" id="PTHR30146:SF109">
    <property type="entry name" value="HTH-TYPE TRANSCRIPTIONAL REGULATOR GALS"/>
    <property type="match status" value="1"/>
</dbReference>
<organism evidence="5 6">
    <name type="scientific">Microbacterium profundi</name>
    <dbReference type="NCBI Taxonomy" id="450380"/>
    <lineage>
        <taxon>Bacteria</taxon>
        <taxon>Bacillati</taxon>
        <taxon>Actinomycetota</taxon>
        <taxon>Actinomycetes</taxon>
        <taxon>Micrococcales</taxon>
        <taxon>Microbacteriaceae</taxon>
        <taxon>Microbacterium</taxon>
    </lineage>
</organism>
<dbReference type="Proteomes" id="UP001553715">
    <property type="component" value="Unassembled WGS sequence"/>
</dbReference>
<proteinExistence type="predicted"/>
<evidence type="ECO:0000256" key="3">
    <source>
        <dbReference type="ARBA" id="ARBA00023163"/>
    </source>
</evidence>
<dbReference type="InterPro" id="IPR010982">
    <property type="entry name" value="Lambda_DNA-bd_dom_sf"/>
</dbReference>
<dbReference type="SUPFAM" id="SSF47413">
    <property type="entry name" value="lambda repressor-like DNA-binding domains"/>
    <property type="match status" value="1"/>
</dbReference>
<keyword evidence="1" id="KW-0805">Transcription regulation</keyword>
<sequence>MAERSTRRVTLADVAEAAGMSKSAVSMILNDRPGTRLSEDAVKRVRAAAEELGYRPDPAAQSLRLGRSKSIGFISDKVTLTRFASPMILGILDEAKARGRTVLIAETRGEPGELEHAVDAMLDRRVDGLLIGLMVARLIDVPSIPRGMPLVVVNGTTALDHPSILPDEWHAGHTVAEHLVAAGHRRIGIVGDLPRVMDDLRESATIPSRFEGMMAAFDAAGVAPERVEVDAWDPTAGYDGANRILDAHPDLTAVIAANDGVAFGVYQALGERGIRIPADVSVISFDDEELAGFHRPGLTTARLPYEEMGQRGIRMLLGENEPAHERVAMPLIVRDSVAGPRPV</sequence>
<dbReference type="Pfam" id="PF00356">
    <property type="entry name" value="LacI"/>
    <property type="match status" value="1"/>
</dbReference>
<evidence type="ECO:0000256" key="1">
    <source>
        <dbReference type="ARBA" id="ARBA00023015"/>
    </source>
</evidence>
<dbReference type="SMART" id="SM00354">
    <property type="entry name" value="HTH_LACI"/>
    <property type="match status" value="1"/>
</dbReference>
<evidence type="ECO:0000313" key="5">
    <source>
        <dbReference type="EMBL" id="MEW1974560.1"/>
    </source>
</evidence>
<protein>
    <submittedName>
        <fullName evidence="5">LacI family DNA-binding transcriptional regulator</fullName>
    </submittedName>
</protein>
<dbReference type="Gene3D" id="1.10.260.40">
    <property type="entry name" value="lambda repressor-like DNA-binding domains"/>
    <property type="match status" value="1"/>
</dbReference>
<dbReference type="PANTHER" id="PTHR30146">
    <property type="entry name" value="LACI-RELATED TRANSCRIPTIONAL REPRESSOR"/>
    <property type="match status" value="1"/>
</dbReference>
<dbReference type="PROSITE" id="PS50932">
    <property type="entry name" value="HTH_LACI_2"/>
    <property type="match status" value="1"/>
</dbReference>
<dbReference type="CDD" id="cd01392">
    <property type="entry name" value="HTH_LacI"/>
    <property type="match status" value="1"/>
</dbReference>
<dbReference type="EMBL" id="JBFBMH010000005">
    <property type="protein sequence ID" value="MEW1974560.1"/>
    <property type="molecule type" value="Genomic_DNA"/>
</dbReference>
<dbReference type="RefSeq" id="WP_033105088.1">
    <property type="nucleotide sequence ID" value="NZ_JBFBMH010000005.1"/>
</dbReference>
<dbReference type="InterPro" id="IPR000843">
    <property type="entry name" value="HTH_LacI"/>
</dbReference>